<sequence length="106" mass="11173">MGRAAHVFVSSDSLPTRHRPFPPHNRRPVIAGSNRGPASLAEAGSGPNLALLPEGIIVGHCGTSARAARVISGSNGDDGDGEVLKMLEALALRKRAEYELEKVLRP</sequence>
<organism evidence="1 2">
    <name type="scientific">Melastoma candidum</name>
    <dbReference type="NCBI Taxonomy" id="119954"/>
    <lineage>
        <taxon>Eukaryota</taxon>
        <taxon>Viridiplantae</taxon>
        <taxon>Streptophyta</taxon>
        <taxon>Embryophyta</taxon>
        <taxon>Tracheophyta</taxon>
        <taxon>Spermatophyta</taxon>
        <taxon>Magnoliopsida</taxon>
        <taxon>eudicotyledons</taxon>
        <taxon>Gunneridae</taxon>
        <taxon>Pentapetalae</taxon>
        <taxon>rosids</taxon>
        <taxon>malvids</taxon>
        <taxon>Myrtales</taxon>
        <taxon>Melastomataceae</taxon>
        <taxon>Melastomatoideae</taxon>
        <taxon>Melastomateae</taxon>
        <taxon>Melastoma</taxon>
    </lineage>
</organism>
<keyword evidence="2" id="KW-1185">Reference proteome</keyword>
<dbReference type="Proteomes" id="UP001057402">
    <property type="component" value="Chromosome 7"/>
</dbReference>
<protein>
    <submittedName>
        <fullName evidence="1">Uncharacterized protein</fullName>
    </submittedName>
</protein>
<gene>
    <name evidence="1" type="ORF">MLD38_025104</name>
</gene>
<evidence type="ECO:0000313" key="2">
    <source>
        <dbReference type="Proteomes" id="UP001057402"/>
    </source>
</evidence>
<name>A0ACB9NV99_9MYRT</name>
<evidence type="ECO:0000313" key="1">
    <source>
        <dbReference type="EMBL" id="KAI4340245.1"/>
    </source>
</evidence>
<dbReference type="EMBL" id="CM042886">
    <property type="protein sequence ID" value="KAI4340245.1"/>
    <property type="molecule type" value="Genomic_DNA"/>
</dbReference>
<proteinExistence type="predicted"/>
<reference evidence="2" key="1">
    <citation type="journal article" date="2023" name="Front. Plant Sci.">
        <title>Chromosomal-level genome assembly of Melastoma candidum provides insights into trichome evolution.</title>
        <authorList>
            <person name="Zhong Y."/>
            <person name="Wu W."/>
            <person name="Sun C."/>
            <person name="Zou P."/>
            <person name="Liu Y."/>
            <person name="Dai S."/>
            <person name="Zhou R."/>
        </authorList>
    </citation>
    <scope>NUCLEOTIDE SEQUENCE [LARGE SCALE GENOMIC DNA]</scope>
</reference>
<accession>A0ACB9NV99</accession>
<comment type="caution">
    <text evidence="1">The sequence shown here is derived from an EMBL/GenBank/DDBJ whole genome shotgun (WGS) entry which is preliminary data.</text>
</comment>